<evidence type="ECO:0000256" key="1">
    <source>
        <dbReference type="SAM" id="MobiDB-lite"/>
    </source>
</evidence>
<dbReference type="PANTHER" id="PTHR35485">
    <property type="entry name" value="OS01G0888900 PROTEIN"/>
    <property type="match status" value="1"/>
</dbReference>
<sequence length="102" mass="11937">MEGLIPFVIHAIKRRRERSTYRCLSRSLRPHHLPDLEQAETEPTAAATEFRHQQPHRRRTQSELPAFDPDHRSRRSPERRMGPSRSLREVVFFPRSSDAAAA</sequence>
<dbReference type="PANTHER" id="PTHR35485:SF4">
    <property type="entry name" value="EXPRESSED PROTEIN"/>
    <property type="match status" value="1"/>
</dbReference>
<dbReference type="AlphaFoldDB" id="A0AAQ3KA93"/>
<evidence type="ECO:0000313" key="3">
    <source>
        <dbReference type="Proteomes" id="UP001327560"/>
    </source>
</evidence>
<feature type="compositionally biased region" description="Basic and acidic residues" evidence="1">
    <location>
        <begin position="68"/>
        <end position="81"/>
    </location>
</feature>
<proteinExistence type="predicted"/>
<evidence type="ECO:0000313" key="2">
    <source>
        <dbReference type="EMBL" id="WOL03935.1"/>
    </source>
</evidence>
<feature type="region of interest" description="Disordered" evidence="1">
    <location>
        <begin position="26"/>
        <end position="102"/>
    </location>
</feature>
<name>A0AAQ3KA93_9LILI</name>
<dbReference type="EMBL" id="CP136893">
    <property type="protein sequence ID" value="WOL03935.1"/>
    <property type="molecule type" value="Genomic_DNA"/>
</dbReference>
<keyword evidence="3" id="KW-1185">Reference proteome</keyword>
<reference evidence="2 3" key="1">
    <citation type="submission" date="2023-10" db="EMBL/GenBank/DDBJ databases">
        <title>Chromosome-scale genome assembly provides insights into flower coloration mechanisms of Canna indica.</title>
        <authorList>
            <person name="Li C."/>
        </authorList>
    </citation>
    <scope>NUCLEOTIDE SEQUENCE [LARGE SCALE GENOMIC DNA]</scope>
    <source>
        <tissue evidence="2">Flower</tissue>
    </source>
</reference>
<accession>A0AAQ3KA93</accession>
<dbReference type="Proteomes" id="UP001327560">
    <property type="component" value="Chromosome 4"/>
</dbReference>
<gene>
    <name evidence="2" type="ORF">Cni_G12655</name>
</gene>
<protein>
    <submittedName>
        <fullName evidence="2">Uncharacterized protein</fullName>
    </submittedName>
</protein>
<organism evidence="2 3">
    <name type="scientific">Canna indica</name>
    <name type="common">Indian-shot</name>
    <dbReference type="NCBI Taxonomy" id="4628"/>
    <lineage>
        <taxon>Eukaryota</taxon>
        <taxon>Viridiplantae</taxon>
        <taxon>Streptophyta</taxon>
        <taxon>Embryophyta</taxon>
        <taxon>Tracheophyta</taxon>
        <taxon>Spermatophyta</taxon>
        <taxon>Magnoliopsida</taxon>
        <taxon>Liliopsida</taxon>
        <taxon>Zingiberales</taxon>
        <taxon>Cannaceae</taxon>
        <taxon>Canna</taxon>
    </lineage>
</organism>